<dbReference type="RefSeq" id="WP_130155590.1">
    <property type="nucleotide sequence ID" value="NZ_SGIS01000005.1"/>
</dbReference>
<comment type="caution">
    <text evidence="1">The sequence shown here is derived from an EMBL/GenBank/DDBJ whole genome shotgun (WGS) entry which is preliminary data.</text>
</comment>
<organism evidence="1 2">
    <name type="scientific">Sphingomonas populi</name>
    <dbReference type="NCBI Taxonomy" id="2484750"/>
    <lineage>
        <taxon>Bacteria</taxon>
        <taxon>Pseudomonadati</taxon>
        <taxon>Pseudomonadota</taxon>
        <taxon>Alphaproteobacteria</taxon>
        <taxon>Sphingomonadales</taxon>
        <taxon>Sphingomonadaceae</taxon>
        <taxon>Sphingomonas</taxon>
    </lineage>
</organism>
<dbReference type="AlphaFoldDB" id="A0A4Q6Y7T8"/>
<protein>
    <submittedName>
        <fullName evidence="1">Uncharacterized protein</fullName>
    </submittedName>
</protein>
<dbReference type="EMBL" id="SGIS01000005">
    <property type="protein sequence ID" value="RZF65657.1"/>
    <property type="molecule type" value="Genomic_DNA"/>
</dbReference>
<proteinExistence type="predicted"/>
<dbReference type="OrthoDB" id="7571195at2"/>
<dbReference type="Proteomes" id="UP000292085">
    <property type="component" value="Unassembled WGS sequence"/>
</dbReference>
<reference evidence="1 2" key="1">
    <citation type="submission" date="2019-02" db="EMBL/GenBank/DDBJ databases">
        <authorList>
            <person name="Li Y."/>
        </authorList>
    </citation>
    <scope>NUCLEOTIDE SEQUENCE [LARGE SCALE GENOMIC DNA]</scope>
    <source>
        <strain evidence="1 2">3-7</strain>
    </source>
</reference>
<sequence length="94" mass="10156">MLLAAQTPDIVVTGERLRRLRVNANIDRRGRVRRCEVSVSSGDAAIDRQACLSTRDCAASGFRAGEPLANCVDTALIAFVRAERGELGNENAQN</sequence>
<dbReference type="SUPFAM" id="SSF74653">
    <property type="entry name" value="TolA/TonB C-terminal domain"/>
    <property type="match status" value="1"/>
</dbReference>
<name>A0A4Q6Y7T8_9SPHN</name>
<gene>
    <name evidence="1" type="ORF">EWE75_05005</name>
</gene>
<evidence type="ECO:0000313" key="1">
    <source>
        <dbReference type="EMBL" id="RZF65657.1"/>
    </source>
</evidence>
<keyword evidence="2" id="KW-1185">Reference proteome</keyword>
<evidence type="ECO:0000313" key="2">
    <source>
        <dbReference type="Proteomes" id="UP000292085"/>
    </source>
</evidence>
<accession>A0A4Q6Y7T8</accession>